<dbReference type="PANTHER" id="PTHR45762">
    <property type="entry name" value="ZINC FINGER RNA-BINDING PROTEIN"/>
    <property type="match status" value="1"/>
</dbReference>
<dbReference type="EMBL" id="KZ666328">
    <property type="protein sequence ID" value="PPR95272.1"/>
    <property type="molecule type" value="Genomic_DNA"/>
</dbReference>
<sequence length="379" mass="43561">MEERRALAKKMKIEELQCQPCVDYGDETVAMQVRARLIFSNILLGSGSGVRIRLCMCIDIFNLFQEFHMQYPNRNPWEPNPNFSPRRSEKVQLTSLNNFECQPNKNPCPSLNSCSGIKQLESSSKNASQQLIHFYCEVCQVPCSGSLNYKNHINDGDDDYKMENPKLRCELYNIWCVNANALKQHLAGKKHKKIQGKVATVEDDIGDELKCELCGIGCPSKDLLHLHFNGKKHQEQLRKEGQAGNGGDGAQNHGQKRCKWHGIWCIDKSGLQIHSREKNHFLNKLEVKKRRWQDLIRDIEANTSKPNKKHMAERGGERGAFRCSFGGRRSDRGLRGRCCGYRDEEEKWVSVTKLSRLVKIEKITSLKQIYLHSLPIKEY</sequence>
<evidence type="ECO:0000259" key="2">
    <source>
        <dbReference type="SMART" id="SM00451"/>
    </source>
</evidence>
<dbReference type="InterPro" id="IPR013087">
    <property type="entry name" value="Znf_C2H2_type"/>
</dbReference>
<dbReference type="GO" id="GO:0003676">
    <property type="term" value="F:nucleic acid binding"/>
    <property type="evidence" value="ECO:0007669"/>
    <property type="project" value="InterPro"/>
</dbReference>
<gene>
    <name evidence="3" type="ORF">GOBAR_AA25395</name>
</gene>
<feature type="region of interest" description="Disordered" evidence="1">
    <location>
        <begin position="235"/>
        <end position="254"/>
    </location>
</feature>
<feature type="domain" description="U1-type" evidence="2">
    <location>
        <begin position="131"/>
        <end position="159"/>
    </location>
</feature>
<dbReference type="GO" id="GO:0008270">
    <property type="term" value="F:zinc ion binding"/>
    <property type="evidence" value="ECO:0007669"/>
    <property type="project" value="InterPro"/>
</dbReference>
<dbReference type="Pfam" id="PF12874">
    <property type="entry name" value="zf-met"/>
    <property type="match status" value="3"/>
</dbReference>
<reference evidence="3 4" key="1">
    <citation type="submission" date="2015-01" db="EMBL/GenBank/DDBJ databases">
        <title>Genome of allotetraploid Gossypium barbadense reveals genomic plasticity and fiber elongation in cotton evolution.</title>
        <authorList>
            <person name="Chen X."/>
            <person name="Liu X."/>
            <person name="Zhao B."/>
            <person name="Zheng H."/>
            <person name="Hu Y."/>
            <person name="Lu G."/>
            <person name="Yang C."/>
            <person name="Chen J."/>
            <person name="Shan C."/>
            <person name="Zhang L."/>
            <person name="Zhou Y."/>
            <person name="Wang L."/>
            <person name="Guo W."/>
            <person name="Bai Y."/>
            <person name="Ruan J."/>
            <person name="Shangguan X."/>
            <person name="Mao Y."/>
            <person name="Jiang J."/>
            <person name="Zhu Y."/>
            <person name="Lei J."/>
            <person name="Kang H."/>
            <person name="Chen S."/>
            <person name="He X."/>
            <person name="Wang R."/>
            <person name="Wang Y."/>
            <person name="Chen J."/>
            <person name="Wang L."/>
            <person name="Yu S."/>
            <person name="Wang B."/>
            <person name="Wei J."/>
            <person name="Song S."/>
            <person name="Lu X."/>
            <person name="Gao Z."/>
            <person name="Gu W."/>
            <person name="Deng X."/>
            <person name="Ma D."/>
            <person name="Wang S."/>
            <person name="Liang W."/>
            <person name="Fang L."/>
            <person name="Cai C."/>
            <person name="Zhu X."/>
            <person name="Zhou B."/>
            <person name="Zhang Y."/>
            <person name="Chen Z."/>
            <person name="Xu S."/>
            <person name="Zhu R."/>
            <person name="Wang S."/>
            <person name="Zhang T."/>
            <person name="Zhao G."/>
        </authorList>
    </citation>
    <scope>NUCLEOTIDE SEQUENCE [LARGE SCALE GENOMIC DNA]</scope>
    <source>
        <strain evidence="4">cv. Xinhai21</strain>
        <tissue evidence="3">Leaf</tissue>
    </source>
</reference>
<dbReference type="InterPro" id="IPR036236">
    <property type="entry name" value="Znf_C2H2_sf"/>
</dbReference>
<dbReference type="AlphaFoldDB" id="A0A2P5WW03"/>
<dbReference type="Gene3D" id="3.30.160.60">
    <property type="entry name" value="Classic Zinc Finger"/>
    <property type="match status" value="2"/>
</dbReference>
<dbReference type="PANTHER" id="PTHR45762:SF3">
    <property type="entry name" value="ZINC-FINGER PROTEIN AT 72D, ISOFORM B"/>
    <property type="match status" value="1"/>
</dbReference>
<dbReference type="SMART" id="SM00451">
    <property type="entry name" value="ZnF_U1"/>
    <property type="match status" value="3"/>
</dbReference>
<dbReference type="OrthoDB" id="434647at2759"/>
<accession>A0A2P5WW03</accession>
<dbReference type="Gene3D" id="3.30.160.20">
    <property type="match status" value="1"/>
</dbReference>
<proteinExistence type="predicted"/>
<feature type="domain" description="U1-type" evidence="2">
    <location>
        <begin position="164"/>
        <end position="198"/>
    </location>
</feature>
<dbReference type="Proteomes" id="UP000239757">
    <property type="component" value="Unassembled WGS sequence"/>
</dbReference>
<evidence type="ECO:0000313" key="4">
    <source>
        <dbReference type="Proteomes" id="UP000239757"/>
    </source>
</evidence>
<evidence type="ECO:0000256" key="1">
    <source>
        <dbReference type="SAM" id="MobiDB-lite"/>
    </source>
</evidence>
<evidence type="ECO:0000313" key="3">
    <source>
        <dbReference type="EMBL" id="PPR95272.1"/>
    </source>
</evidence>
<organism evidence="3 4">
    <name type="scientific">Gossypium barbadense</name>
    <name type="common">Sea Island cotton</name>
    <name type="synonym">Hibiscus barbadensis</name>
    <dbReference type="NCBI Taxonomy" id="3634"/>
    <lineage>
        <taxon>Eukaryota</taxon>
        <taxon>Viridiplantae</taxon>
        <taxon>Streptophyta</taxon>
        <taxon>Embryophyta</taxon>
        <taxon>Tracheophyta</taxon>
        <taxon>Spermatophyta</taxon>
        <taxon>Magnoliopsida</taxon>
        <taxon>eudicotyledons</taxon>
        <taxon>Gunneridae</taxon>
        <taxon>Pentapetalae</taxon>
        <taxon>rosids</taxon>
        <taxon>malvids</taxon>
        <taxon>Malvales</taxon>
        <taxon>Malvaceae</taxon>
        <taxon>Malvoideae</taxon>
        <taxon>Gossypium</taxon>
    </lineage>
</organism>
<name>A0A2P5WW03_GOSBA</name>
<protein>
    <recommendedName>
        <fullName evidence="2">U1-type domain-containing protein</fullName>
    </recommendedName>
</protein>
<dbReference type="SUPFAM" id="SSF57667">
    <property type="entry name" value="beta-beta-alpha zinc fingers"/>
    <property type="match status" value="2"/>
</dbReference>
<dbReference type="InterPro" id="IPR003604">
    <property type="entry name" value="Matrin/U1-like-C_Znf_C2H2"/>
</dbReference>
<feature type="domain" description="U1-type" evidence="2">
    <location>
        <begin position="206"/>
        <end position="240"/>
    </location>
</feature>